<feature type="non-terminal residue" evidence="1">
    <location>
        <position position="168"/>
    </location>
</feature>
<accession>A0A1A7WYB0</accession>
<feature type="non-terminal residue" evidence="1">
    <location>
        <position position="1"/>
    </location>
</feature>
<name>A0A1A7WYB0_9TELE</name>
<evidence type="ECO:0000313" key="1">
    <source>
        <dbReference type="EMBL" id="SBP10907.1"/>
    </source>
</evidence>
<gene>
    <name evidence="1" type="primary">Nfu_g_1_025854</name>
</gene>
<reference evidence="1" key="2">
    <citation type="submission" date="2016-06" db="EMBL/GenBank/DDBJ databases">
        <title>The genome of a short-lived fish provides insights into sex chromosome evolution and the genetic control of aging.</title>
        <authorList>
            <person name="Reichwald K."/>
            <person name="Felder M."/>
            <person name="Petzold A."/>
            <person name="Koch P."/>
            <person name="Groth M."/>
            <person name="Platzer M."/>
        </authorList>
    </citation>
    <scope>NUCLEOTIDE SEQUENCE</scope>
    <source>
        <tissue evidence="1">Brain</tissue>
    </source>
</reference>
<dbReference type="EMBL" id="HADW01009507">
    <property type="protein sequence ID" value="SBP10907.1"/>
    <property type="molecule type" value="Transcribed_RNA"/>
</dbReference>
<reference evidence="1" key="1">
    <citation type="submission" date="2016-05" db="EMBL/GenBank/DDBJ databases">
        <authorList>
            <person name="Lavstsen T."/>
            <person name="Jespersen J.S."/>
        </authorList>
    </citation>
    <scope>NUCLEOTIDE SEQUENCE</scope>
    <source>
        <tissue evidence="1">Brain</tissue>
    </source>
</reference>
<proteinExistence type="predicted"/>
<sequence>PTLAGFSCAPPGGCRCDAELSVGGKSSIFWDPSFTLGDLRAATAAFPSSLSSSSSSSLHSHPPSSVLWRRPLEPGTRRTFLDRSDIVGPFIKSFSSKYSLFLAFVKNLCFSSSAAVGLFSGSFCKHKDSIFLNDLPYFFTISLSVTPVSRVGGSFCRVSINTFIGGYL</sequence>
<organism evidence="1">
    <name type="scientific">Iconisemion striatum</name>
    <dbReference type="NCBI Taxonomy" id="60296"/>
    <lineage>
        <taxon>Eukaryota</taxon>
        <taxon>Metazoa</taxon>
        <taxon>Chordata</taxon>
        <taxon>Craniata</taxon>
        <taxon>Vertebrata</taxon>
        <taxon>Euteleostomi</taxon>
        <taxon>Actinopterygii</taxon>
        <taxon>Neopterygii</taxon>
        <taxon>Teleostei</taxon>
        <taxon>Neoteleostei</taxon>
        <taxon>Acanthomorphata</taxon>
        <taxon>Ovalentaria</taxon>
        <taxon>Atherinomorphae</taxon>
        <taxon>Cyprinodontiformes</taxon>
        <taxon>Nothobranchiidae</taxon>
        <taxon>Iconisemion</taxon>
    </lineage>
</organism>
<dbReference type="AlphaFoldDB" id="A0A1A7WYB0"/>
<protein>
    <submittedName>
        <fullName evidence="1">Uncharacterized protein</fullName>
    </submittedName>
</protein>